<reference evidence="2" key="1">
    <citation type="journal article" date="2020" name="mSystems">
        <title>Genome- and Community-Level Interaction Insights into Carbon Utilization and Element Cycling Functions of Hydrothermarchaeota in Hydrothermal Sediment.</title>
        <authorList>
            <person name="Zhou Z."/>
            <person name="Liu Y."/>
            <person name="Xu W."/>
            <person name="Pan J."/>
            <person name="Luo Z.H."/>
            <person name="Li M."/>
        </authorList>
    </citation>
    <scope>NUCLEOTIDE SEQUENCE [LARGE SCALE GENOMIC DNA]</scope>
    <source>
        <strain evidence="2">SpSt-906</strain>
    </source>
</reference>
<evidence type="ECO:0000313" key="2">
    <source>
        <dbReference type="EMBL" id="HGE98622.1"/>
    </source>
</evidence>
<dbReference type="SMART" id="SM00740">
    <property type="entry name" value="PASTA"/>
    <property type="match status" value="3"/>
</dbReference>
<proteinExistence type="predicted"/>
<sequence>MKRVFTFLFGVFLGLLFSLLLANFLLLPILTKSQKIITMPDLTGMTEKEAESEIKRWGLVIGEKKWAYSWQYPEGKVIATHPKARTGVKKGRVVEITLSKGRGKTVVPDFQGKKISEFLSSLAMAGLLSQVETIYGEEDGVIKTCIPQPGTTLEKGSVVRVLVSQKEGFVVMPRVIGLKLETAKRLLDSLNLKIDEIREKESEEEPGVVIFQYPEEEMRVRSGGKVVLVLAKRKE</sequence>
<dbReference type="AlphaFoldDB" id="A0A7C3UVL9"/>
<protein>
    <submittedName>
        <fullName evidence="2">PASTA domain-containing protein</fullName>
    </submittedName>
</protein>
<comment type="caution">
    <text evidence="2">The sequence shown here is derived from an EMBL/GenBank/DDBJ whole genome shotgun (WGS) entry which is preliminary data.</text>
</comment>
<evidence type="ECO:0000259" key="1">
    <source>
        <dbReference type="PROSITE" id="PS51178"/>
    </source>
</evidence>
<dbReference type="InterPro" id="IPR005543">
    <property type="entry name" value="PASTA_dom"/>
</dbReference>
<dbReference type="EMBL" id="DTMQ01000009">
    <property type="protein sequence ID" value="HGE98622.1"/>
    <property type="molecule type" value="Genomic_DNA"/>
</dbReference>
<organism evidence="2">
    <name type="scientific">candidate division WOR-3 bacterium</name>
    <dbReference type="NCBI Taxonomy" id="2052148"/>
    <lineage>
        <taxon>Bacteria</taxon>
        <taxon>Bacteria division WOR-3</taxon>
    </lineage>
</organism>
<gene>
    <name evidence="2" type="ORF">ENX07_00905</name>
</gene>
<dbReference type="CDD" id="cd06577">
    <property type="entry name" value="PASTA_pknB"/>
    <property type="match status" value="2"/>
</dbReference>
<dbReference type="Pfam" id="PF03793">
    <property type="entry name" value="PASTA"/>
    <property type="match status" value="3"/>
</dbReference>
<dbReference type="Gene3D" id="3.30.10.20">
    <property type="match status" value="3"/>
</dbReference>
<feature type="domain" description="PASTA" evidence="1">
    <location>
        <begin position="165"/>
        <end position="232"/>
    </location>
</feature>
<dbReference type="PROSITE" id="PS51178">
    <property type="entry name" value="PASTA"/>
    <property type="match status" value="2"/>
</dbReference>
<accession>A0A7C3UVL9</accession>
<name>A0A7C3UVL9_UNCW3</name>
<feature type="domain" description="PASTA" evidence="1">
    <location>
        <begin position="32"/>
        <end position="100"/>
    </location>
</feature>